<name>A0AAX6EEP7_IRIPA</name>
<dbReference type="Proteomes" id="UP001140949">
    <property type="component" value="Unassembled WGS sequence"/>
</dbReference>
<reference evidence="1" key="1">
    <citation type="journal article" date="2023" name="GigaByte">
        <title>Genome assembly of the bearded iris, Iris pallida Lam.</title>
        <authorList>
            <person name="Bruccoleri R.E."/>
            <person name="Oakeley E.J."/>
            <person name="Faust A.M.E."/>
            <person name="Altorfer M."/>
            <person name="Dessus-Babus S."/>
            <person name="Burckhardt D."/>
            <person name="Oertli M."/>
            <person name="Naumann U."/>
            <person name="Petersen F."/>
            <person name="Wong J."/>
        </authorList>
    </citation>
    <scope>NUCLEOTIDE SEQUENCE</scope>
    <source>
        <strain evidence="1">GSM-AAB239-AS_SAM_17_03QT</strain>
    </source>
</reference>
<keyword evidence="3" id="KW-1185">Reference proteome</keyword>
<accession>A0AAX6EEP7</accession>
<sequence length="119" mass="13592">MKFFQASINFQSYPKISFQNLKSLLPNSKFPESLLPNLTKPRLPISLIRLELHPMASTSSKQARRDRHGISLSPLHFCSYYTRVRHHDASSERVDDSQRHVFTLTSSILGPSRSTHTGI</sequence>
<dbReference type="AlphaFoldDB" id="A0AAX6EEP7"/>
<evidence type="ECO:0000313" key="3">
    <source>
        <dbReference type="Proteomes" id="UP001140949"/>
    </source>
</evidence>
<reference evidence="1" key="2">
    <citation type="submission" date="2023-04" db="EMBL/GenBank/DDBJ databases">
        <authorList>
            <person name="Bruccoleri R.E."/>
            <person name="Oakeley E.J."/>
            <person name="Faust A.-M."/>
            <person name="Dessus-Babus S."/>
            <person name="Altorfer M."/>
            <person name="Burckhardt D."/>
            <person name="Oertli M."/>
            <person name="Naumann U."/>
            <person name="Petersen F."/>
            <person name="Wong J."/>
        </authorList>
    </citation>
    <scope>NUCLEOTIDE SEQUENCE</scope>
    <source>
        <strain evidence="1">GSM-AAB239-AS_SAM_17_03QT</strain>
        <tissue evidence="1">Leaf</tissue>
    </source>
</reference>
<comment type="caution">
    <text evidence="1">The sequence shown here is derived from an EMBL/GenBank/DDBJ whole genome shotgun (WGS) entry which is preliminary data.</text>
</comment>
<proteinExistence type="predicted"/>
<dbReference type="EMBL" id="JANAVB010037413">
    <property type="protein sequence ID" value="KAJ6802433.1"/>
    <property type="molecule type" value="Genomic_DNA"/>
</dbReference>
<evidence type="ECO:0000313" key="2">
    <source>
        <dbReference type="EMBL" id="KAJ6845726.1"/>
    </source>
</evidence>
<gene>
    <name evidence="1" type="ORF">M6B38_193305</name>
    <name evidence="2" type="ORF">M6B38_286330</name>
</gene>
<dbReference type="EMBL" id="JANAVB010005837">
    <property type="protein sequence ID" value="KAJ6845726.1"/>
    <property type="molecule type" value="Genomic_DNA"/>
</dbReference>
<evidence type="ECO:0000313" key="1">
    <source>
        <dbReference type="EMBL" id="KAJ6802433.1"/>
    </source>
</evidence>
<protein>
    <submittedName>
        <fullName evidence="1">Uncharacterized protein</fullName>
    </submittedName>
</protein>
<organism evidence="1 3">
    <name type="scientific">Iris pallida</name>
    <name type="common">Sweet iris</name>
    <dbReference type="NCBI Taxonomy" id="29817"/>
    <lineage>
        <taxon>Eukaryota</taxon>
        <taxon>Viridiplantae</taxon>
        <taxon>Streptophyta</taxon>
        <taxon>Embryophyta</taxon>
        <taxon>Tracheophyta</taxon>
        <taxon>Spermatophyta</taxon>
        <taxon>Magnoliopsida</taxon>
        <taxon>Liliopsida</taxon>
        <taxon>Asparagales</taxon>
        <taxon>Iridaceae</taxon>
        <taxon>Iridoideae</taxon>
        <taxon>Irideae</taxon>
        <taxon>Iris</taxon>
    </lineage>
</organism>